<protein>
    <submittedName>
        <fullName evidence="2">Uncharacterized protein</fullName>
    </submittedName>
</protein>
<evidence type="ECO:0000256" key="1">
    <source>
        <dbReference type="SAM" id="Phobius"/>
    </source>
</evidence>
<feature type="transmembrane region" description="Helical" evidence="1">
    <location>
        <begin position="39"/>
        <end position="60"/>
    </location>
</feature>
<dbReference type="Proteomes" id="UP000253834">
    <property type="component" value="Chromosome"/>
</dbReference>
<keyword evidence="1" id="KW-0472">Membrane</keyword>
<evidence type="ECO:0000313" key="2">
    <source>
        <dbReference type="EMBL" id="AXI27493.1"/>
    </source>
</evidence>
<sequence>MSGLLVVGAVGSTIIVATVAEKKLLNVGKHIESEMVHDLTRLILSLVTVGSFFWVLWQLVQKFLWGMM</sequence>
<dbReference type="EMBL" id="CP022674">
    <property type="protein sequence ID" value="AXI27493.1"/>
    <property type="molecule type" value="Genomic_DNA"/>
</dbReference>
<gene>
    <name evidence="2" type="ORF">CIB87_00090</name>
</gene>
<evidence type="ECO:0000313" key="3">
    <source>
        <dbReference type="Proteomes" id="UP000253834"/>
    </source>
</evidence>
<proteinExistence type="predicted"/>
<reference evidence="2 3" key="1">
    <citation type="submission" date="2017-07" db="EMBL/GenBank/DDBJ databases">
        <title>Isolation and development of strain Bacillus megaterium SR7 for enhanced growth and metabolite production under supercritical carbon dioxide.</title>
        <authorList>
            <person name="Freedman A.J.E."/>
            <person name="Peet K.C."/>
            <person name="Boock J.T."/>
            <person name="Penn K."/>
            <person name="Prather K.L.J."/>
            <person name="Thompson J.R."/>
        </authorList>
    </citation>
    <scope>NUCLEOTIDE SEQUENCE [LARGE SCALE GENOMIC DNA]</scope>
    <source>
        <strain evidence="2 3">SR7</strain>
    </source>
</reference>
<dbReference type="RefSeq" id="WP_048020510.1">
    <property type="nucleotide sequence ID" value="NZ_CP022674.1"/>
</dbReference>
<keyword evidence="1" id="KW-0812">Transmembrane</keyword>
<name>A0AA86LVA7_PRIMG</name>
<accession>A0AA86LVA7</accession>
<dbReference type="AlphaFoldDB" id="A0AA86LVA7"/>
<keyword evidence="1" id="KW-1133">Transmembrane helix</keyword>
<organism evidence="2 3">
    <name type="scientific">Priestia megaterium</name>
    <name type="common">Bacillus megaterium</name>
    <dbReference type="NCBI Taxonomy" id="1404"/>
    <lineage>
        <taxon>Bacteria</taxon>
        <taxon>Bacillati</taxon>
        <taxon>Bacillota</taxon>
        <taxon>Bacilli</taxon>
        <taxon>Bacillales</taxon>
        <taxon>Bacillaceae</taxon>
        <taxon>Priestia</taxon>
    </lineage>
</organism>